<keyword evidence="1" id="KW-0456">Lyase</keyword>
<evidence type="ECO:0000313" key="1">
    <source>
        <dbReference type="EMBL" id="MPN14433.1"/>
    </source>
</evidence>
<organism evidence="1">
    <name type="scientific">bioreactor metagenome</name>
    <dbReference type="NCBI Taxonomy" id="1076179"/>
    <lineage>
        <taxon>unclassified sequences</taxon>
        <taxon>metagenomes</taxon>
        <taxon>ecological metagenomes</taxon>
    </lineage>
</organism>
<accession>A0A645FQG9</accession>
<dbReference type="GO" id="GO:0016829">
    <property type="term" value="F:lyase activity"/>
    <property type="evidence" value="ECO:0007669"/>
    <property type="project" value="UniProtKB-KW"/>
</dbReference>
<dbReference type="AlphaFoldDB" id="A0A645FQG9"/>
<keyword evidence="1" id="KW-0670">Pyruvate</keyword>
<dbReference type="EC" id="1.97.1.4" evidence="1"/>
<sequence>MTGGNFSEPTKFLDAVKKNGTPLWIRHVVVPNLTDSEVHMKGLGEYVKTIPNVEKVELLPYHTLGVEKYTVMGINYPLKDTMCMCKEKTKQLQNIILDIVS</sequence>
<dbReference type="Gene3D" id="3.80.30.10">
    <property type="entry name" value="pyruvate-formate lyase- activating enzyme"/>
    <property type="match status" value="1"/>
</dbReference>
<comment type="caution">
    <text evidence="1">The sequence shown here is derived from an EMBL/GenBank/DDBJ whole genome shotgun (WGS) entry which is preliminary data.</text>
</comment>
<keyword evidence="1" id="KW-0560">Oxidoreductase</keyword>
<name>A0A645FQG9_9ZZZZ</name>
<proteinExistence type="predicted"/>
<dbReference type="EMBL" id="VSSQ01061059">
    <property type="protein sequence ID" value="MPN14433.1"/>
    <property type="molecule type" value="Genomic_DNA"/>
</dbReference>
<gene>
    <name evidence="1" type="primary">pflA_21</name>
    <name evidence="1" type="ORF">SDC9_161760</name>
</gene>
<reference evidence="1" key="1">
    <citation type="submission" date="2019-08" db="EMBL/GenBank/DDBJ databases">
        <authorList>
            <person name="Kucharzyk K."/>
            <person name="Murdoch R.W."/>
            <person name="Higgins S."/>
            <person name="Loffler F."/>
        </authorList>
    </citation>
    <scope>NUCLEOTIDE SEQUENCE</scope>
</reference>
<protein>
    <submittedName>
        <fullName evidence="1">Pyruvate formate-lyase-activating enzyme</fullName>
        <ecNumber evidence="1">1.97.1.4</ecNumber>
    </submittedName>
</protein>
<dbReference type="GO" id="GO:0043365">
    <property type="term" value="F:[formate-C-acetyltransferase]-activating enzyme activity"/>
    <property type="evidence" value="ECO:0007669"/>
    <property type="project" value="UniProtKB-EC"/>
</dbReference>